<accession>A0A8K0SB43</accession>
<evidence type="ECO:0000256" key="2">
    <source>
        <dbReference type="ARBA" id="ARBA00022723"/>
    </source>
</evidence>
<dbReference type="GO" id="GO:0000785">
    <property type="term" value="C:chromatin"/>
    <property type="evidence" value="ECO:0007669"/>
    <property type="project" value="TreeGrafter"/>
</dbReference>
<dbReference type="Proteomes" id="UP000813427">
    <property type="component" value="Unassembled WGS sequence"/>
</dbReference>
<evidence type="ECO:0000256" key="4">
    <source>
        <dbReference type="ARBA" id="ARBA00022771"/>
    </source>
</evidence>
<feature type="domain" description="Xylanolytic transcriptional activator regulatory" evidence="7">
    <location>
        <begin position="232"/>
        <end position="359"/>
    </location>
</feature>
<organism evidence="8 9">
    <name type="scientific">Fusarium tricinctum</name>
    <dbReference type="NCBI Taxonomy" id="61284"/>
    <lineage>
        <taxon>Eukaryota</taxon>
        <taxon>Fungi</taxon>
        <taxon>Dikarya</taxon>
        <taxon>Ascomycota</taxon>
        <taxon>Pezizomycotina</taxon>
        <taxon>Sordariomycetes</taxon>
        <taxon>Hypocreomycetidae</taxon>
        <taxon>Hypocreales</taxon>
        <taxon>Nectriaceae</taxon>
        <taxon>Fusarium</taxon>
        <taxon>Fusarium tricinctum species complex</taxon>
    </lineage>
</organism>
<dbReference type="GO" id="GO:0006351">
    <property type="term" value="P:DNA-templated transcription"/>
    <property type="evidence" value="ECO:0007669"/>
    <property type="project" value="InterPro"/>
</dbReference>
<protein>
    <recommendedName>
        <fullName evidence="7">Xylanolytic transcriptional activator regulatory domain-containing protein</fullName>
    </recommendedName>
</protein>
<sequence length="584" mass="66654">MPIPRPLGQVSALEENHDEELYVGQHSYLPLEPPSDHTIYQLESNSYGESIRGGAAQSLSIFVRTVSKFELNWVFDPNFTLPASPPPCVTSLSRPQESQPSTWGLPSSVTMMNPGDIAVSCIWPWGCDFSNGNSPSAYELLNLDHESAGTEAIQPTPYLTEASSSWTPLTGHLWSTGYNEYLTMSNEIMSRLRNDICRTRLGQATYPHMWDSQIEDECFTLFGPNSLMKFTEEYWSTWHIHWTTIHKATFKISQVPPCLVASMVLLATSYSPDAHIKELARRWGDAVEITVFTDEYFGSANLFSTLDDIFLERRLRALQAGLAICVYQIFEGSAIASQRARRSRFNDIVDMGRELGFQNGQHGDLQHITNHTFCWKDFVLKEELIRIMAEEVQTDLFCPEVCFQASTESECLQHLLPWVSHPLRKYRRISFADAFKILSANQLDFQTQQMFAQFGERNLFVLTAALHSAIFYIRNSIVPFDSNSAVLNIMRNWRRIWALRESMRPQEIFGAPAQSTGDKSAREERWRQTGFMRDPLQYWLLGQIMLDSKRPGNSTHCLNNGNNPPGRFDQSCMSNLKQYLSQVN</sequence>
<evidence type="ECO:0000256" key="5">
    <source>
        <dbReference type="ARBA" id="ARBA00022833"/>
    </source>
</evidence>
<reference evidence="8" key="1">
    <citation type="journal article" date="2021" name="Nat. Commun.">
        <title>Genetic determinants of endophytism in the Arabidopsis root mycobiome.</title>
        <authorList>
            <person name="Mesny F."/>
            <person name="Miyauchi S."/>
            <person name="Thiergart T."/>
            <person name="Pickel B."/>
            <person name="Atanasova L."/>
            <person name="Karlsson M."/>
            <person name="Huettel B."/>
            <person name="Barry K.W."/>
            <person name="Haridas S."/>
            <person name="Chen C."/>
            <person name="Bauer D."/>
            <person name="Andreopoulos W."/>
            <person name="Pangilinan J."/>
            <person name="LaButti K."/>
            <person name="Riley R."/>
            <person name="Lipzen A."/>
            <person name="Clum A."/>
            <person name="Drula E."/>
            <person name="Henrissat B."/>
            <person name="Kohler A."/>
            <person name="Grigoriev I.V."/>
            <person name="Martin F.M."/>
            <person name="Hacquard S."/>
        </authorList>
    </citation>
    <scope>NUCLEOTIDE SEQUENCE</scope>
    <source>
        <strain evidence="8">MPI-SDFR-AT-0068</strain>
    </source>
</reference>
<dbReference type="GO" id="GO:0000981">
    <property type="term" value="F:DNA-binding transcription factor activity, RNA polymerase II-specific"/>
    <property type="evidence" value="ECO:0007669"/>
    <property type="project" value="InterPro"/>
</dbReference>
<evidence type="ECO:0000313" key="8">
    <source>
        <dbReference type="EMBL" id="KAH7261646.1"/>
    </source>
</evidence>
<keyword evidence="4" id="KW-0863">Zinc-finger</keyword>
<evidence type="ECO:0000256" key="1">
    <source>
        <dbReference type="ARBA" id="ARBA00004123"/>
    </source>
</evidence>
<dbReference type="GO" id="GO:0008270">
    <property type="term" value="F:zinc ion binding"/>
    <property type="evidence" value="ECO:0007669"/>
    <property type="project" value="UniProtKB-KW"/>
</dbReference>
<name>A0A8K0SB43_9HYPO</name>
<keyword evidence="6" id="KW-0539">Nucleus</keyword>
<comment type="subcellular location">
    <subcellularLocation>
        <location evidence="1">Nucleus</location>
    </subcellularLocation>
</comment>
<comment type="caution">
    <text evidence="8">The sequence shown here is derived from an EMBL/GenBank/DDBJ whole genome shotgun (WGS) entry which is preliminary data.</text>
</comment>
<keyword evidence="5" id="KW-0862">Zinc</keyword>
<evidence type="ECO:0000256" key="3">
    <source>
        <dbReference type="ARBA" id="ARBA00022737"/>
    </source>
</evidence>
<dbReference type="EMBL" id="JAGPXF010000001">
    <property type="protein sequence ID" value="KAH7261646.1"/>
    <property type="molecule type" value="Genomic_DNA"/>
</dbReference>
<dbReference type="PANTHER" id="PTHR40626">
    <property type="entry name" value="MIP31509P"/>
    <property type="match status" value="1"/>
</dbReference>
<keyword evidence="9" id="KW-1185">Reference proteome</keyword>
<dbReference type="AlphaFoldDB" id="A0A8K0SB43"/>
<dbReference type="GO" id="GO:0000978">
    <property type="term" value="F:RNA polymerase II cis-regulatory region sequence-specific DNA binding"/>
    <property type="evidence" value="ECO:0007669"/>
    <property type="project" value="InterPro"/>
</dbReference>
<dbReference type="InterPro" id="IPR051059">
    <property type="entry name" value="VerF-like"/>
</dbReference>
<dbReference type="PANTHER" id="PTHR40626:SF3">
    <property type="entry name" value="TRANSCRIPTION FACTOR WITH C2H2 AND ZN(2)-CYS(6) DNA BINDING DOMAIN (EUROFUNG)-RELATED"/>
    <property type="match status" value="1"/>
</dbReference>
<keyword evidence="3" id="KW-0677">Repeat</keyword>
<keyword evidence="2" id="KW-0479">Metal-binding</keyword>
<evidence type="ECO:0000259" key="7">
    <source>
        <dbReference type="Pfam" id="PF04082"/>
    </source>
</evidence>
<evidence type="ECO:0000313" key="9">
    <source>
        <dbReference type="Proteomes" id="UP000813427"/>
    </source>
</evidence>
<dbReference type="Pfam" id="PF04082">
    <property type="entry name" value="Fungal_trans"/>
    <property type="match status" value="1"/>
</dbReference>
<gene>
    <name evidence="8" type="ORF">BKA59DRAFT_518610</name>
</gene>
<proteinExistence type="predicted"/>
<evidence type="ECO:0000256" key="6">
    <source>
        <dbReference type="ARBA" id="ARBA00023242"/>
    </source>
</evidence>
<dbReference type="OrthoDB" id="3945418at2759"/>
<dbReference type="GO" id="GO:0005634">
    <property type="term" value="C:nucleus"/>
    <property type="evidence" value="ECO:0007669"/>
    <property type="project" value="UniProtKB-SubCell"/>
</dbReference>
<dbReference type="InterPro" id="IPR007219">
    <property type="entry name" value="XnlR_reg_dom"/>
</dbReference>